<name>A0A1Z4N8K6_9CYAN</name>
<keyword evidence="2" id="KW-1185">Reference proteome</keyword>
<protein>
    <submittedName>
        <fullName evidence="1">Uncharacterized protein</fullName>
    </submittedName>
</protein>
<proteinExistence type="predicted"/>
<dbReference type="Proteomes" id="UP000218785">
    <property type="component" value="Chromosome"/>
</dbReference>
<accession>A0A1Z4N8K6</accession>
<dbReference type="EMBL" id="AP018248">
    <property type="protein sequence ID" value="BAZ02053.1"/>
    <property type="molecule type" value="Genomic_DNA"/>
</dbReference>
<sequence>MVKKAEWKTLREESTILAAKNFLVEMDNGATTEKLQFIANAAGDITLFWHLIGNPEEIPLEVIGGEM</sequence>
<dbReference type="AlphaFoldDB" id="A0A1Z4N8K6"/>
<gene>
    <name evidence="1" type="ORF">NIES37_60610</name>
</gene>
<evidence type="ECO:0000313" key="2">
    <source>
        <dbReference type="Proteomes" id="UP000218785"/>
    </source>
</evidence>
<evidence type="ECO:0000313" key="1">
    <source>
        <dbReference type="EMBL" id="BAZ02053.1"/>
    </source>
</evidence>
<reference evidence="1 2" key="1">
    <citation type="submission" date="2017-06" db="EMBL/GenBank/DDBJ databases">
        <title>Genome sequencing of cyanobaciteial culture collection at National Institute for Environmental Studies (NIES).</title>
        <authorList>
            <person name="Hirose Y."/>
            <person name="Shimura Y."/>
            <person name="Fujisawa T."/>
            <person name="Nakamura Y."/>
            <person name="Kawachi M."/>
        </authorList>
    </citation>
    <scope>NUCLEOTIDE SEQUENCE [LARGE SCALE GENOMIC DNA]</scope>
    <source>
        <strain evidence="1 2">NIES-37</strain>
    </source>
</reference>
<dbReference type="KEGG" id="ttq:NIES37_60610"/>
<dbReference type="RefSeq" id="WP_096582009.1">
    <property type="nucleotide sequence ID" value="NZ_CAWNJS010000001.1"/>
</dbReference>
<organism evidence="1 2">
    <name type="scientific">Tolypothrix tenuis PCC 7101</name>
    <dbReference type="NCBI Taxonomy" id="231146"/>
    <lineage>
        <taxon>Bacteria</taxon>
        <taxon>Bacillati</taxon>
        <taxon>Cyanobacteriota</taxon>
        <taxon>Cyanophyceae</taxon>
        <taxon>Nostocales</taxon>
        <taxon>Tolypothrichaceae</taxon>
        <taxon>Tolypothrix</taxon>
    </lineage>
</organism>